<name>X0URR3_9ZZZZ</name>
<accession>X0URR3</accession>
<proteinExistence type="predicted"/>
<evidence type="ECO:0000313" key="1">
    <source>
        <dbReference type="EMBL" id="GAG08410.1"/>
    </source>
</evidence>
<dbReference type="SUPFAM" id="SSF53335">
    <property type="entry name" value="S-adenosyl-L-methionine-dependent methyltransferases"/>
    <property type="match status" value="1"/>
</dbReference>
<gene>
    <name evidence="1" type="ORF">S01H1_44567</name>
</gene>
<dbReference type="Gene3D" id="3.40.50.150">
    <property type="entry name" value="Vaccinia Virus protein VP39"/>
    <property type="match status" value="1"/>
</dbReference>
<comment type="caution">
    <text evidence="1">The sequence shown here is derived from an EMBL/GenBank/DDBJ whole genome shotgun (WGS) entry which is preliminary data.</text>
</comment>
<organism evidence="1">
    <name type="scientific">marine sediment metagenome</name>
    <dbReference type="NCBI Taxonomy" id="412755"/>
    <lineage>
        <taxon>unclassified sequences</taxon>
        <taxon>metagenomes</taxon>
        <taxon>ecological metagenomes</taxon>
    </lineage>
</organism>
<dbReference type="AlphaFoldDB" id="X0URR3"/>
<dbReference type="EMBL" id="BARS01028430">
    <property type="protein sequence ID" value="GAG08410.1"/>
    <property type="molecule type" value="Genomic_DNA"/>
</dbReference>
<dbReference type="InterPro" id="IPR029063">
    <property type="entry name" value="SAM-dependent_MTases_sf"/>
</dbReference>
<protein>
    <submittedName>
        <fullName evidence="1">Uncharacterized protein</fullName>
    </submittedName>
</protein>
<sequence>MIDIGCHWGHLALALANLLDEEGAYLGVEVQLPAVRWAQARLAWLGDRFRFAHVDIQNDFYNPEGRTTRGAARIPADDDWADVIVIGSVFTHMQEDGVRAY</sequence>
<reference evidence="1" key="1">
    <citation type="journal article" date="2014" name="Front. Microbiol.">
        <title>High frequency of phylogenetically diverse reductive dehalogenase-homologous genes in deep subseafloor sedimentary metagenomes.</title>
        <authorList>
            <person name="Kawai M."/>
            <person name="Futagami T."/>
            <person name="Toyoda A."/>
            <person name="Takaki Y."/>
            <person name="Nishi S."/>
            <person name="Hori S."/>
            <person name="Arai W."/>
            <person name="Tsubouchi T."/>
            <person name="Morono Y."/>
            <person name="Uchiyama I."/>
            <person name="Ito T."/>
            <person name="Fujiyama A."/>
            <person name="Inagaki F."/>
            <person name="Takami H."/>
        </authorList>
    </citation>
    <scope>NUCLEOTIDE SEQUENCE</scope>
    <source>
        <strain evidence="1">Expedition CK06-06</strain>
    </source>
</reference>
<feature type="non-terminal residue" evidence="1">
    <location>
        <position position="101"/>
    </location>
</feature>